<dbReference type="Proteomes" id="UP000565441">
    <property type="component" value="Unassembled WGS sequence"/>
</dbReference>
<sequence length="231" mass="25499">MGWNNQPRVAPPNVTGGLHFGYGLTVAVPDSLVRWCHAGISTQSVVGKRLYKTSGKTASINLSRAVTETFCKLHEDGIIYRAIRLVNWYVKLNTTLSNLEVEQKELTDRTFLPVPGYDPKEKFEFGVITSFAYVIEGSDERIVVAAIRPETMLGDAAIAVHPDDPSLPLSRAPPPDPQGRRRRRHGAGAVKITPAHDPNDYEVGVRHNLEVVNTLDVQCEYGALEVEEVPC</sequence>
<dbReference type="PANTHER" id="PTHR11946">
    <property type="entry name" value="VALYL-TRNA SYNTHETASES"/>
    <property type="match status" value="1"/>
</dbReference>
<comment type="similarity">
    <text evidence="1">Belongs to the class-I aminoacyl-tRNA synthetase family.</text>
</comment>
<evidence type="ECO:0000256" key="6">
    <source>
        <dbReference type="ARBA" id="ARBA00022917"/>
    </source>
</evidence>
<evidence type="ECO:0000256" key="10">
    <source>
        <dbReference type="SAM" id="MobiDB-lite"/>
    </source>
</evidence>
<dbReference type="AlphaFoldDB" id="A0A8H5GL07"/>
<reference evidence="12 13" key="1">
    <citation type="journal article" date="2020" name="ISME J.">
        <title>Uncovering the hidden diversity of litter-decomposition mechanisms in mushroom-forming fungi.</title>
        <authorList>
            <person name="Floudas D."/>
            <person name="Bentzer J."/>
            <person name="Ahren D."/>
            <person name="Johansson T."/>
            <person name="Persson P."/>
            <person name="Tunlid A."/>
        </authorList>
    </citation>
    <scope>NUCLEOTIDE SEQUENCE [LARGE SCALE GENOMIC DNA]</scope>
    <source>
        <strain evidence="12 13">CBS 661.87</strain>
    </source>
</reference>
<dbReference type="PANTHER" id="PTHR11946:SF109">
    <property type="entry name" value="VALINE--TRNA LIGASE"/>
    <property type="match status" value="1"/>
</dbReference>
<proteinExistence type="inferred from homology"/>
<protein>
    <recommendedName>
        <fullName evidence="2">valine--tRNA ligase</fullName>
        <ecNumber evidence="2">6.1.1.9</ecNumber>
    </recommendedName>
    <alternativeName>
        <fullName evidence="8">Valyl-tRNA synthetase</fullName>
    </alternativeName>
</protein>
<keyword evidence="4" id="KW-0547">Nucleotide-binding</keyword>
<feature type="domain" description="Aminoacyl-tRNA synthetase class Ia" evidence="11">
    <location>
        <begin position="54"/>
        <end position="107"/>
    </location>
</feature>
<dbReference type="SUPFAM" id="SSF52374">
    <property type="entry name" value="Nucleotidylyl transferase"/>
    <property type="match status" value="1"/>
</dbReference>
<evidence type="ECO:0000256" key="5">
    <source>
        <dbReference type="ARBA" id="ARBA00022840"/>
    </source>
</evidence>
<comment type="catalytic activity">
    <reaction evidence="9">
        <text>tRNA(Val) + L-valine + ATP = L-valyl-tRNA(Val) + AMP + diphosphate</text>
        <dbReference type="Rhea" id="RHEA:10704"/>
        <dbReference type="Rhea" id="RHEA-COMP:9672"/>
        <dbReference type="Rhea" id="RHEA-COMP:9708"/>
        <dbReference type="ChEBI" id="CHEBI:30616"/>
        <dbReference type="ChEBI" id="CHEBI:33019"/>
        <dbReference type="ChEBI" id="CHEBI:57762"/>
        <dbReference type="ChEBI" id="CHEBI:78442"/>
        <dbReference type="ChEBI" id="CHEBI:78537"/>
        <dbReference type="ChEBI" id="CHEBI:456215"/>
        <dbReference type="EC" id="6.1.1.9"/>
    </reaction>
</comment>
<dbReference type="Gene3D" id="3.90.740.10">
    <property type="entry name" value="Valyl/Leucyl/Isoleucyl-tRNA synthetase, editing domain"/>
    <property type="match status" value="2"/>
</dbReference>
<gene>
    <name evidence="12" type="ORF">D9615_010543</name>
</gene>
<dbReference type="GO" id="GO:0005829">
    <property type="term" value="C:cytosol"/>
    <property type="evidence" value="ECO:0007669"/>
    <property type="project" value="TreeGrafter"/>
</dbReference>
<dbReference type="InterPro" id="IPR002303">
    <property type="entry name" value="Valyl-tRNA_ligase"/>
</dbReference>
<name>A0A8H5GL07_9AGAR</name>
<evidence type="ECO:0000256" key="2">
    <source>
        <dbReference type="ARBA" id="ARBA00013169"/>
    </source>
</evidence>
<dbReference type="EC" id="6.1.1.9" evidence="2"/>
<dbReference type="SUPFAM" id="SSF50677">
    <property type="entry name" value="ValRS/IleRS/LeuRS editing domain"/>
    <property type="match status" value="1"/>
</dbReference>
<dbReference type="OrthoDB" id="629407at2759"/>
<evidence type="ECO:0000313" key="12">
    <source>
        <dbReference type="EMBL" id="KAF5366882.1"/>
    </source>
</evidence>
<evidence type="ECO:0000259" key="11">
    <source>
        <dbReference type="Pfam" id="PF00133"/>
    </source>
</evidence>
<keyword evidence="3" id="KW-0436">Ligase</keyword>
<keyword evidence="13" id="KW-1185">Reference proteome</keyword>
<feature type="region of interest" description="Disordered" evidence="10">
    <location>
        <begin position="160"/>
        <end position="199"/>
    </location>
</feature>
<organism evidence="12 13">
    <name type="scientific">Tricholomella constricta</name>
    <dbReference type="NCBI Taxonomy" id="117010"/>
    <lineage>
        <taxon>Eukaryota</taxon>
        <taxon>Fungi</taxon>
        <taxon>Dikarya</taxon>
        <taxon>Basidiomycota</taxon>
        <taxon>Agaricomycotina</taxon>
        <taxon>Agaricomycetes</taxon>
        <taxon>Agaricomycetidae</taxon>
        <taxon>Agaricales</taxon>
        <taxon>Tricholomatineae</taxon>
        <taxon>Lyophyllaceae</taxon>
        <taxon>Tricholomella</taxon>
    </lineage>
</organism>
<dbReference type="Pfam" id="PF00133">
    <property type="entry name" value="tRNA-synt_1"/>
    <property type="match status" value="1"/>
</dbReference>
<dbReference type="GO" id="GO:0005524">
    <property type="term" value="F:ATP binding"/>
    <property type="evidence" value="ECO:0007669"/>
    <property type="project" value="UniProtKB-KW"/>
</dbReference>
<evidence type="ECO:0000256" key="8">
    <source>
        <dbReference type="ARBA" id="ARBA00029936"/>
    </source>
</evidence>
<dbReference type="GO" id="GO:0004832">
    <property type="term" value="F:valine-tRNA ligase activity"/>
    <property type="evidence" value="ECO:0007669"/>
    <property type="project" value="UniProtKB-EC"/>
</dbReference>
<dbReference type="Gene3D" id="3.40.50.620">
    <property type="entry name" value="HUPs"/>
    <property type="match status" value="1"/>
</dbReference>
<dbReference type="InterPro" id="IPR009008">
    <property type="entry name" value="Val/Leu/Ile-tRNA-synth_edit"/>
</dbReference>
<evidence type="ECO:0000256" key="4">
    <source>
        <dbReference type="ARBA" id="ARBA00022741"/>
    </source>
</evidence>
<accession>A0A8H5GL07</accession>
<evidence type="ECO:0000313" key="13">
    <source>
        <dbReference type="Proteomes" id="UP000565441"/>
    </source>
</evidence>
<dbReference type="EMBL" id="JAACJP010000074">
    <property type="protein sequence ID" value="KAF5366882.1"/>
    <property type="molecule type" value="Genomic_DNA"/>
</dbReference>
<evidence type="ECO:0000256" key="1">
    <source>
        <dbReference type="ARBA" id="ARBA00005594"/>
    </source>
</evidence>
<comment type="caution">
    <text evidence="12">The sequence shown here is derived from an EMBL/GenBank/DDBJ whole genome shotgun (WGS) entry which is preliminary data.</text>
</comment>
<evidence type="ECO:0000256" key="7">
    <source>
        <dbReference type="ARBA" id="ARBA00023146"/>
    </source>
</evidence>
<dbReference type="GO" id="GO:0006438">
    <property type="term" value="P:valyl-tRNA aminoacylation"/>
    <property type="evidence" value="ECO:0007669"/>
    <property type="project" value="InterPro"/>
</dbReference>
<keyword evidence="6" id="KW-0648">Protein biosynthesis</keyword>
<dbReference type="GO" id="GO:0002161">
    <property type="term" value="F:aminoacyl-tRNA deacylase activity"/>
    <property type="evidence" value="ECO:0007669"/>
    <property type="project" value="InterPro"/>
</dbReference>
<dbReference type="InterPro" id="IPR002300">
    <property type="entry name" value="aa-tRNA-synth_Ia"/>
</dbReference>
<dbReference type="InterPro" id="IPR014729">
    <property type="entry name" value="Rossmann-like_a/b/a_fold"/>
</dbReference>
<keyword evidence="5" id="KW-0067">ATP-binding</keyword>
<keyword evidence="7" id="KW-0030">Aminoacyl-tRNA synthetase</keyword>
<evidence type="ECO:0000256" key="3">
    <source>
        <dbReference type="ARBA" id="ARBA00022598"/>
    </source>
</evidence>
<evidence type="ECO:0000256" key="9">
    <source>
        <dbReference type="ARBA" id="ARBA00047552"/>
    </source>
</evidence>